<evidence type="ECO:0000313" key="1">
    <source>
        <dbReference type="EMBL" id="PHM61201.1"/>
    </source>
</evidence>
<dbReference type="OrthoDB" id="6447605at2"/>
<keyword evidence="2" id="KW-1185">Reference proteome</keyword>
<accession>A0A2D0KCP2</accession>
<reference evidence="1 2" key="1">
    <citation type="journal article" date="2017" name="Nat. Microbiol.">
        <title>Natural product diversity associated with the nematode symbionts Photorhabdus and Xenorhabdus.</title>
        <authorList>
            <person name="Tobias N.J."/>
            <person name="Wolff H."/>
            <person name="Djahanschiri B."/>
            <person name="Grundmann F."/>
            <person name="Kronenwerth M."/>
            <person name="Shi Y.M."/>
            <person name="Simonyi S."/>
            <person name="Grun P."/>
            <person name="Shapiro-Ilan D."/>
            <person name="Pidot S.J."/>
            <person name="Stinear T.P."/>
            <person name="Ebersberger I."/>
            <person name="Bode H.B."/>
        </authorList>
    </citation>
    <scope>NUCLEOTIDE SEQUENCE [LARGE SCALE GENOMIC DNA]</scope>
    <source>
        <strain evidence="1 2">DSM 22670</strain>
    </source>
</reference>
<dbReference type="RefSeq" id="WP_099116403.1">
    <property type="nucleotide sequence ID" value="NZ_NJAK01000001.1"/>
</dbReference>
<proteinExistence type="predicted"/>
<organism evidence="1 2">
    <name type="scientific">Xenorhabdus ishibashii</name>
    <dbReference type="NCBI Taxonomy" id="1034471"/>
    <lineage>
        <taxon>Bacteria</taxon>
        <taxon>Pseudomonadati</taxon>
        <taxon>Pseudomonadota</taxon>
        <taxon>Gammaproteobacteria</taxon>
        <taxon>Enterobacterales</taxon>
        <taxon>Morganellaceae</taxon>
        <taxon>Xenorhabdus</taxon>
    </lineage>
</organism>
<dbReference type="Proteomes" id="UP000222168">
    <property type="component" value="Unassembled WGS sequence"/>
</dbReference>
<evidence type="ECO:0000313" key="2">
    <source>
        <dbReference type="Proteomes" id="UP000222168"/>
    </source>
</evidence>
<gene>
    <name evidence="1" type="ORF">Xish_00323</name>
</gene>
<dbReference type="EMBL" id="NJAK01000001">
    <property type="protein sequence ID" value="PHM61201.1"/>
    <property type="molecule type" value="Genomic_DNA"/>
</dbReference>
<comment type="caution">
    <text evidence="1">The sequence shown here is derived from an EMBL/GenBank/DDBJ whole genome shotgun (WGS) entry which is preliminary data.</text>
</comment>
<protein>
    <submittedName>
        <fullName evidence="1">Uncharacterized protein</fullName>
    </submittedName>
</protein>
<sequence length="59" mass="6831">MPEHQIPPGLRPIRPLPDIAPKEEAKAKMLLDIVKLKRYYGLNNEELEQVMKIACYLSK</sequence>
<dbReference type="AlphaFoldDB" id="A0A2D0KCP2"/>
<name>A0A2D0KCP2_9GAMM</name>